<proteinExistence type="predicted"/>
<keyword evidence="3" id="KW-1185">Reference proteome</keyword>
<name>A0A167QQ48_9HYPO</name>
<dbReference type="OrthoDB" id="4358740at2759"/>
<feature type="region of interest" description="Disordered" evidence="1">
    <location>
        <begin position="1"/>
        <end position="20"/>
    </location>
</feature>
<accession>A0A167QQ48</accession>
<protein>
    <submittedName>
        <fullName evidence="2">Uncharacterized protein</fullName>
    </submittedName>
</protein>
<dbReference type="STRING" id="1081102.A0A167QQ48"/>
<evidence type="ECO:0000256" key="1">
    <source>
        <dbReference type="SAM" id="MobiDB-lite"/>
    </source>
</evidence>
<evidence type="ECO:0000313" key="2">
    <source>
        <dbReference type="EMBL" id="OAA57843.1"/>
    </source>
</evidence>
<sequence>MTAFDTESGEETQEKKQTQQPRRLLILVKARHAEAAREAWDNPDVLMARAVRFLQHGSVPTLTPDNCRLMAVDRWPTRTFVVCDLFHHDYDFDTAHLAIQKNNLPVIVLHRRQSDEWPFKQGQDAPGGDVENMVNTSLQEAHEAHGWREQPPFKIDHKDGVYPVYHAPRSLGRGREFVPEADVTYSRNPVQKDGVQLDFR</sequence>
<dbReference type="EMBL" id="AZHD01000013">
    <property type="protein sequence ID" value="OAA57843.1"/>
    <property type="molecule type" value="Genomic_DNA"/>
</dbReference>
<comment type="caution">
    <text evidence="2">The sequence shown here is derived from an EMBL/GenBank/DDBJ whole genome shotgun (WGS) entry which is preliminary data.</text>
</comment>
<dbReference type="Proteomes" id="UP000076874">
    <property type="component" value="Unassembled WGS sequence"/>
</dbReference>
<gene>
    <name evidence="2" type="ORF">SPI_06728</name>
</gene>
<reference evidence="2 3" key="1">
    <citation type="journal article" date="2016" name="Genome Biol. Evol.">
        <title>Divergent and convergent evolution of fungal pathogenicity.</title>
        <authorList>
            <person name="Shang Y."/>
            <person name="Xiao G."/>
            <person name="Zheng P."/>
            <person name="Cen K."/>
            <person name="Zhan S."/>
            <person name="Wang C."/>
        </authorList>
    </citation>
    <scope>NUCLEOTIDE SEQUENCE [LARGE SCALE GENOMIC DNA]</scope>
    <source>
        <strain evidence="2 3">RCEF 264</strain>
    </source>
</reference>
<evidence type="ECO:0000313" key="3">
    <source>
        <dbReference type="Proteomes" id="UP000076874"/>
    </source>
</evidence>
<dbReference type="AlphaFoldDB" id="A0A167QQ48"/>
<organism evidence="2 3">
    <name type="scientific">Niveomyces insectorum RCEF 264</name>
    <dbReference type="NCBI Taxonomy" id="1081102"/>
    <lineage>
        <taxon>Eukaryota</taxon>
        <taxon>Fungi</taxon>
        <taxon>Dikarya</taxon>
        <taxon>Ascomycota</taxon>
        <taxon>Pezizomycotina</taxon>
        <taxon>Sordariomycetes</taxon>
        <taxon>Hypocreomycetidae</taxon>
        <taxon>Hypocreales</taxon>
        <taxon>Cordycipitaceae</taxon>
        <taxon>Niveomyces</taxon>
    </lineage>
</organism>